<accession>A0A4Y7PMB3</accession>
<sequence>MNTASHMVEPRVQSAVFRNTSSTRARGGEQDKEDTMLHLRPILAHNAKRIICYGRGNACTGRGETNNMDNQLFAKASENNGYNLIVDSIIQCKRTTSVFQVQPSSMESPPDFPVDHAGYTQASSRSSRIAWRVHRYCVVIRNSRDGRQSNTVAGNGRGSPGVFQIPKWEWSLGRKVNTVGL</sequence>
<evidence type="ECO:0000313" key="2">
    <source>
        <dbReference type="Proteomes" id="UP000294933"/>
    </source>
</evidence>
<proteinExistence type="predicted"/>
<dbReference type="AlphaFoldDB" id="A0A4Y7PMB3"/>
<protein>
    <submittedName>
        <fullName evidence="1">Uncharacterized protein</fullName>
    </submittedName>
</protein>
<evidence type="ECO:0000313" key="1">
    <source>
        <dbReference type="EMBL" id="TDL16355.1"/>
    </source>
</evidence>
<dbReference type="Proteomes" id="UP000294933">
    <property type="component" value="Unassembled WGS sequence"/>
</dbReference>
<dbReference type="VEuPathDB" id="FungiDB:BD410DRAFT_808186"/>
<keyword evidence="2" id="KW-1185">Reference proteome</keyword>
<dbReference type="EMBL" id="ML170245">
    <property type="protein sequence ID" value="TDL16355.1"/>
    <property type="molecule type" value="Genomic_DNA"/>
</dbReference>
<organism evidence="1 2">
    <name type="scientific">Rickenella mellea</name>
    <dbReference type="NCBI Taxonomy" id="50990"/>
    <lineage>
        <taxon>Eukaryota</taxon>
        <taxon>Fungi</taxon>
        <taxon>Dikarya</taxon>
        <taxon>Basidiomycota</taxon>
        <taxon>Agaricomycotina</taxon>
        <taxon>Agaricomycetes</taxon>
        <taxon>Hymenochaetales</taxon>
        <taxon>Rickenellaceae</taxon>
        <taxon>Rickenella</taxon>
    </lineage>
</organism>
<name>A0A4Y7PMB3_9AGAM</name>
<reference evidence="1 2" key="1">
    <citation type="submission" date="2018-06" db="EMBL/GenBank/DDBJ databases">
        <title>A transcriptomic atlas of mushroom development highlights an independent origin of complex multicellularity.</title>
        <authorList>
            <consortium name="DOE Joint Genome Institute"/>
            <person name="Krizsan K."/>
            <person name="Almasi E."/>
            <person name="Merenyi Z."/>
            <person name="Sahu N."/>
            <person name="Viragh M."/>
            <person name="Koszo T."/>
            <person name="Mondo S."/>
            <person name="Kiss B."/>
            <person name="Balint B."/>
            <person name="Kues U."/>
            <person name="Barry K."/>
            <person name="Hegedus J.C."/>
            <person name="Henrissat B."/>
            <person name="Johnson J."/>
            <person name="Lipzen A."/>
            <person name="Ohm R."/>
            <person name="Nagy I."/>
            <person name="Pangilinan J."/>
            <person name="Yan J."/>
            <person name="Xiong Y."/>
            <person name="Grigoriev I.V."/>
            <person name="Hibbett D.S."/>
            <person name="Nagy L.G."/>
        </authorList>
    </citation>
    <scope>NUCLEOTIDE SEQUENCE [LARGE SCALE GENOMIC DNA]</scope>
    <source>
        <strain evidence="1 2">SZMC22713</strain>
    </source>
</reference>
<gene>
    <name evidence="1" type="ORF">BD410DRAFT_808186</name>
</gene>